<dbReference type="InterPro" id="IPR034471">
    <property type="entry name" value="GDGT/MA_synthase"/>
</dbReference>
<dbReference type="GO" id="GO:0051539">
    <property type="term" value="F:4 iron, 4 sulfur cluster binding"/>
    <property type="evidence" value="ECO:0007669"/>
    <property type="project" value="InterPro"/>
</dbReference>
<dbReference type="InterPro" id="IPR056488">
    <property type="entry name" value="Zn_ribbon_HMPTM"/>
</dbReference>
<accession>E6NB26</accession>
<protein>
    <submittedName>
        <fullName evidence="6">Fe-S oxidoreductase</fullName>
    </submittedName>
</protein>
<dbReference type="Pfam" id="PF04055">
    <property type="entry name" value="Radical_SAM"/>
    <property type="match status" value="1"/>
</dbReference>
<dbReference type="PANTHER" id="PTHR43306">
    <property type="entry name" value="7,8-DIHYDRO-6-HYDROXYMETHYLPTERIN DIMETHYLTRANSFERASE"/>
    <property type="match status" value="1"/>
</dbReference>
<dbReference type="Gene3D" id="3.20.20.70">
    <property type="entry name" value="Aldolase class I"/>
    <property type="match status" value="1"/>
</dbReference>
<sequence>MAVILETTNLETKRKLVTKTRSICPECNRILEADVVEEEGKIKIYKTCPKHGEFDDLYFGDADMYYRFARWLHDGKGTGNPNVEMPRCACPANCGLCSSHLSHTGLSNLVITNRCDLHCWYCFFYAEKAGYIYEPTLDQIREMVKQLKAERPVPGNSVQITGGEPCLRDDLPEIIRILKEEGVDHIQLNTNGIRLAHDFEFFKRVKEAGVSNLYMSFDGVTPRTNPKNHWEVPKTLENARKLGVGVVLVPTVIKSVNDHELGDIIRFGFQNIDVVRAVNFQPVSLTGRMPKKEREKYRITIPDCIHRIEEQTNGEIPSDAWFPVPACTPLTNFIEALTRRAQYELSIHFACGAGTYVFKDHDKLIPITNFVDVEGLIKYLQDKTEEIEAGKNRFYIALKVLANINKYINTNKQPTGLNLKHMLYNIIIKHDYHSVGDWHRRSLFLGMMHFMDPYNHDEERLRRCDIHYLTPDMRIIPFCAFNVIPHWYRDRIQAMYGIPIAEWERRTGRKLKDDFYKRQLPSKQQTVPMASTKTAGFGGLKEIPVIQGGSGKEENCGPSCGCTH</sequence>
<dbReference type="GO" id="GO:0046872">
    <property type="term" value="F:metal ion binding"/>
    <property type="evidence" value="ECO:0007669"/>
    <property type="project" value="UniProtKB-KW"/>
</dbReference>
<organism evidence="6">
    <name type="scientific">Caldiarchaeum subterraneum</name>
    <dbReference type="NCBI Taxonomy" id="311458"/>
    <lineage>
        <taxon>Archaea</taxon>
        <taxon>Nitrososphaerota</taxon>
        <taxon>Candidatus Caldarchaeales</taxon>
        <taxon>Candidatus Caldarchaeaceae</taxon>
        <taxon>Candidatus Caldarchaeum</taxon>
    </lineage>
</organism>
<evidence type="ECO:0000259" key="5">
    <source>
        <dbReference type="PROSITE" id="PS51918"/>
    </source>
</evidence>
<dbReference type="EMBL" id="AP011895">
    <property type="protein sequence ID" value="BAJ49532.1"/>
    <property type="molecule type" value="Genomic_DNA"/>
</dbReference>
<dbReference type="InterPro" id="IPR058240">
    <property type="entry name" value="rSAM_sf"/>
</dbReference>
<gene>
    <name evidence="6" type="ORF">HGMM_F08G03C31</name>
</gene>
<keyword evidence="4" id="KW-0411">Iron-sulfur</keyword>
<dbReference type="SFLD" id="SFLDG01100">
    <property type="entry name" value="methyltransferase_(Class_D)"/>
    <property type="match status" value="1"/>
</dbReference>
<evidence type="ECO:0000256" key="4">
    <source>
        <dbReference type="ARBA" id="ARBA00023014"/>
    </source>
</evidence>
<dbReference type="InterPro" id="IPR007197">
    <property type="entry name" value="rSAM"/>
</dbReference>
<dbReference type="NCBIfam" id="NF045702">
    <property type="entry name" value="rSAM_GDGT_ether"/>
    <property type="match status" value="1"/>
</dbReference>
<dbReference type="PANTHER" id="PTHR43306:SF1">
    <property type="entry name" value="7,8-DIHYDRO-6-HYDROXYMETHYLPTERIN DIMETHYLTRANSFERASE"/>
    <property type="match status" value="1"/>
</dbReference>
<dbReference type="SFLD" id="SFLDF00385">
    <property type="entry name" value="7_8-dihydro-6-hydroxymethylpte"/>
    <property type="match status" value="1"/>
</dbReference>
<dbReference type="SFLD" id="SFLDG01067">
    <property type="entry name" value="SPASM/twitch_domain_containing"/>
    <property type="match status" value="1"/>
</dbReference>
<dbReference type="InterPro" id="IPR034474">
    <property type="entry name" value="Methyltransferase_Class_D"/>
</dbReference>
<dbReference type="AlphaFoldDB" id="E6NB26"/>
<keyword evidence="2" id="KW-0479">Metal-binding</keyword>
<feature type="domain" description="Radical SAM core" evidence="5">
    <location>
        <begin position="101"/>
        <end position="315"/>
    </location>
</feature>
<evidence type="ECO:0000256" key="2">
    <source>
        <dbReference type="ARBA" id="ARBA00022723"/>
    </source>
</evidence>
<reference evidence="6" key="2">
    <citation type="journal article" date="2011" name="Nucleic Acids Res.">
        <title>Insights into the evolution of Archaea and eukaryotic protein modifier systems revealed by the genome of a novel archaeal group.</title>
        <authorList>
            <person name="Nunoura T."/>
            <person name="Takaki Y."/>
            <person name="Kakuta J."/>
            <person name="Nishi S."/>
            <person name="Sugahara J."/>
            <person name="Kazama H."/>
            <person name="Chee G."/>
            <person name="Hattori M."/>
            <person name="Kanai A."/>
            <person name="Atomi H."/>
            <person name="Takai K."/>
            <person name="Takami H."/>
        </authorList>
    </citation>
    <scope>NUCLEOTIDE SEQUENCE</scope>
</reference>
<dbReference type="PROSITE" id="PS51918">
    <property type="entry name" value="RADICAL_SAM"/>
    <property type="match status" value="1"/>
</dbReference>
<dbReference type="GO" id="GO:0008168">
    <property type="term" value="F:methyltransferase activity"/>
    <property type="evidence" value="ECO:0007669"/>
    <property type="project" value="InterPro"/>
</dbReference>
<dbReference type="SUPFAM" id="SSF102114">
    <property type="entry name" value="Radical SAM enzymes"/>
    <property type="match status" value="1"/>
</dbReference>
<proteinExistence type="predicted"/>
<dbReference type="InterPro" id="IPR013785">
    <property type="entry name" value="Aldolase_TIM"/>
</dbReference>
<reference evidence="6" key="1">
    <citation type="journal article" date="2005" name="Environ. Microbiol.">
        <title>Genetic and functional properties of uncultivated thermophilic crenarchaeotes from a subsurface gold mine as revealed by analysis of genome fragments.</title>
        <authorList>
            <person name="Nunoura T."/>
            <person name="Hirayama H."/>
            <person name="Takami H."/>
            <person name="Oida H."/>
            <person name="Nishi S."/>
            <person name="Shimamura S."/>
            <person name="Suzuki Y."/>
            <person name="Inagaki F."/>
            <person name="Takai K."/>
            <person name="Nealson K.H."/>
            <person name="Horikoshi K."/>
        </authorList>
    </citation>
    <scope>NUCLEOTIDE SEQUENCE</scope>
</reference>
<name>E6NB26_CALS0</name>
<keyword evidence="3" id="KW-0408">Iron</keyword>
<dbReference type="Pfam" id="PF23545">
    <property type="entry name" value="Zn_ribbon_HMPTM"/>
    <property type="match status" value="1"/>
</dbReference>
<keyword evidence="1" id="KW-0949">S-adenosyl-L-methionine</keyword>
<dbReference type="SFLD" id="SFLDS00029">
    <property type="entry name" value="Radical_SAM"/>
    <property type="match status" value="1"/>
</dbReference>
<evidence type="ECO:0000256" key="1">
    <source>
        <dbReference type="ARBA" id="ARBA00022691"/>
    </source>
</evidence>
<evidence type="ECO:0000256" key="3">
    <source>
        <dbReference type="ARBA" id="ARBA00023004"/>
    </source>
</evidence>
<dbReference type="CDD" id="cd01335">
    <property type="entry name" value="Radical_SAM"/>
    <property type="match status" value="1"/>
</dbReference>
<evidence type="ECO:0000313" key="6">
    <source>
        <dbReference type="EMBL" id="BAJ49532.1"/>
    </source>
</evidence>